<name>A0ABT1EBY0_9FIRM</name>
<dbReference type="Gene3D" id="3.40.50.300">
    <property type="entry name" value="P-loop containing nucleotide triphosphate hydrolases"/>
    <property type="match status" value="1"/>
</dbReference>
<evidence type="ECO:0000256" key="2">
    <source>
        <dbReference type="ARBA" id="ARBA00022741"/>
    </source>
</evidence>
<reference evidence="5 6" key="1">
    <citation type="journal article" date="2022" name="Genome Biol. Evol.">
        <title>Host diet, physiology and behaviors set the stage for Lachnospiraceae cladogenesis.</title>
        <authorList>
            <person name="Vera-Ponce De Leon A."/>
            <person name="Schneider M."/>
            <person name="Jahnes B.C."/>
            <person name="Sadowski V."/>
            <person name="Camuy-Velez L.A."/>
            <person name="Duan J."/>
            <person name="Sabree Z.L."/>
        </authorList>
    </citation>
    <scope>NUCLEOTIDE SEQUENCE [LARGE SCALE GENOMIC DNA]</scope>
    <source>
        <strain evidence="5 6">PAL113</strain>
    </source>
</reference>
<comment type="caution">
    <text evidence="5">The sequence shown here is derived from an EMBL/GenBank/DDBJ whole genome shotgun (WGS) entry which is preliminary data.</text>
</comment>
<proteinExistence type="predicted"/>
<dbReference type="SUPFAM" id="SSF52540">
    <property type="entry name" value="P-loop containing nucleoside triphosphate hydrolases"/>
    <property type="match status" value="1"/>
</dbReference>
<feature type="domain" description="ABC transporter" evidence="4">
    <location>
        <begin position="4"/>
        <end position="228"/>
    </location>
</feature>
<dbReference type="Pfam" id="PF00005">
    <property type="entry name" value="ABC_tran"/>
    <property type="match status" value="1"/>
</dbReference>
<dbReference type="Proteomes" id="UP001523566">
    <property type="component" value="Unassembled WGS sequence"/>
</dbReference>
<dbReference type="CDD" id="cd03255">
    <property type="entry name" value="ABC_MJ0796_LolCDE_FtsE"/>
    <property type="match status" value="1"/>
</dbReference>
<dbReference type="InterPro" id="IPR003439">
    <property type="entry name" value="ABC_transporter-like_ATP-bd"/>
</dbReference>
<dbReference type="SMART" id="SM00382">
    <property type="entry name" value="AAA"/>
    <property type="match status" value="1"/>
</dbReference>
<sequence>MKVIELKDLNKSYGKEPNVVKAIDNINLEIEKGFTAIVGPSGCGKTTLMQLIGGLRQPDSGKVLIEGTDISFFRKDDKALFRRRNIGFVFREYNLLTELNVYENIIFTLELDGRDVDREYIYQIAYLLKLDDKMDMLPVALSNGERQKVAIARALATKPKVILADEPTGSLDSKASLEVAGLLKMTCREFNQTAILITHDMEIADNAERVIYLRDGKVQKISERRKQI</sequence>
<keyword evidence="2" id="KW-0547">Nucleotide-binding</keyword>
<gene>
    <name evidence="5" type="ORF">NK125_13100</name>
</gene>
<dbReference type="InterPro" id="IPR003593">
    <property type="entry name" value="AAA+_ATPase"/>
</dbReference>
<evidence type="ECO:0000256" key="1">
    <source>
        <dbReference type="ARBA" id="ARBA00022448"/>
    </source>
</evidence>
<dbReference type="InterPro" id="IPR015854">
    <property type="entry name" value="ABC_transpr_LolD-like"/>
</dbReference>
<dbReference type="EMBL" id="JAMZFW010000023">
    <property type="protein sequence ID" value="MCP1103343.1"/>
    <property type="molecule type" value="Genomic_DNA"/>
</dbReference>
<dbReference type="RefSeq" id="WP_262067118.1">
    <property type="nucleotide sequence ID" value="NZ_JAMXOD010000023.1"/>
</dbReference>
<evidence type="ECO:0000256" key="3">
    <source>
        <dbReference type="ARBA" id="ARBA00022840"/>
    </source>
</evidence>
<keyword evidence="3 5" id="KW-0067">ATP-binding</keyword>
<organism evidence="5 6">
    <name type="scientific">Aequitasia blattaphilus</name>
    <dbReference type="NCBI Taxonomy" id="2949332"/>
    <lineage>
        <taxon>Bacteria</taxon>
        <taxon>Bacillati</taxon>
        <taxon>Bacillota</taxon>
        <taxon>Clostridia</taxon>
        <taxon>Lachnospirales</taxon>
        <taxon>Lachnospiraceae</taxon>
        <taxon>Aequitasia</taxon>
    </lineage>
</organism>
<dbReference type="GO" id="GO:0005524">
    <property type="term" value="F:ATP binding"/>
    <property type="evidence" value="ECO:0007669"/>
    <property type="project" value="UniProtKB-KW"/>
</dbReference>
<dbReference type="PANTHER" id="PTHR24220">
    <property type="entry name" value="IMPORT ATP-BINDING PROTEIN"/>
    <property type="match status" value="1"/>
</dbReference>
<dbReference type="InterPro" id="IPR027417">
    <property type="entry name" value="P-loop_NTPase"/>
</dbReference>
<evidence type="ECO:0000313" key="5">
    <source>
        <dbReference type="EMBL" id="MCP1103343.1"/>
    </source>
</evidence>
<keyword evidence="6" id="KW-1185">Reference proteome</keyword>
<keyword evidence="1" id="KW-0813">Transport</keyword>
<evidence type="ECO:0000259" key="4">
    <source>
        <dbReference type="PROSITE" id="PS50893"/>
    </source>
</evidence>
<dbReference type="PROSITE" id="PS50893">
    <property type="entry name" value="ABC_TRANSPORTER_2"/>
    <property type="match status" value="1"/>
</dbReference>
<dbReference type="InterPro" id="IPR017911">
    <property type="entry name" value="MacB-like_ATP-bd"/>
</dbReference>
<accession>A0ABT1EBY0</accession>
<protein>
    <submittedName>
        <fullName evidence="5">ABC transporter ATP-binding protein</fullName>
    </submittedName>
</protein>
<evidence type="ECO:0000313" key="6">
    <source>
        <dbReference type="Proteomes" id="UP001523566"/>
    </source>
</evidence>